<reference evidence="1" key="1">
    <citation type="submission" date="2020-04" db="EMBL/GenBank/DDBJ databases">
        <title>A chromosome-scale assembly and high-density genetic map of the yellow drum (Nibea albiflora) genome.</title>
        <authorList>
            <person name="Xu D."/>
            <person name="Zhang W."/>
            <person name="Chen R."/>
            <person name="Tan P."/>
            <person name="Wang L."/>
            <person name="Song H."/>
            <person name="Tian L."/>
            <person name="Zhu Q."/>
            <person name="Wang B."/>
        </authorList>
    </citation>
    <scope>NUCLEOTIDE SEQUENCE</scope>
    <source>
        <strain evidence="1">ZJHYS-2018</strain>
    </source>
</reference>
<organism evidence="1 2">
    <name type="scientific">Nibea albiflora</name>
    <name type="common">Yellow drum</name>
    <name type="synonym">Corvina albiflora</name>
    <dbReference type="NCBI Taxonomy" id="240163"/>
    <lineage>
        <taxon>Eukaryota</taxon>
        <taxon>Metazoa</taxon>
        <taxon>Chordata</taxon>
        <taxon>Craniata</taxon>
        <taxon>Vertebrata</taxon>
        <taxon>Euteleostomi</taxon>
        <taxon>Actinopterygii</taxon>
        <taxon>Neopterygii</taxon>
        <taxon>Teleostei</taxon>
        <taxon>Neoteleostei</taxon>
        <taxon>Acanthomorphata</taxon>
        <taxon>Eupercaria</taxon>
        <taxon>Sciaenidae</taxon>
        <taxon>Nibea</taxon>
    </lineage>
</organism>
<protein>
    <submittedName>
        <fullName evidence="1">Uncharacterized protein</fullName>
    </submittedName>
</protein>
<name>A0ACB7FA19_NIBAL</name>
<comment type="caution">
    <text evidence="1">The sequence shown here is derived from an EMBL/GenBank/DDBJ whole genome shotgun (WGS) entry which is preliminary data.</text>
</comment>
<dbReference type="EMBL" id="CM024802">
    <property type="protein sequence ID" value="KAG8011288.1"/>
    <property type="molecule type" value="Genomic_DNA"/>
</dbReference>
<dbReference type="Proteomes" id="UP000805704">
    <property type="component" value="Chromosome 14"/>
</dbReference>
<keyword evidence="2" id="KW-1185">Reference proteome</keyword>
<gene>
    <name evidence="1" type="ORF">GBF38_006010</name>
</gene>
<evidence type="ECO:0000313" key="1">
    <source>
        <dbReference type="EMBL" id="KAG8011288.1"/>
    </source>
</evidence>
<evidence type="ECO:0000313" key="2">
    <source>
        <dbReference type="Proteomes" id="UP000805704"/>
    </source>
</evidence>
<sequence length="427" mass="49451">MFLSRLSRKHSLFHGHEKEPPLYTKKCLVSLKTLLDRYQSDRTNCVHPFIPESCVNGDTKSPTDTKSLLEQLSCWADTQTSVQKVLEHLKFRQANADIFLNDSINRKFLEFHRDITEECGAEDKQHSWAVIEKQEEIVMYGPYYPNYIKGEHSEDIIIKQTQELLESDVVSEDWKVYVFTMNSPCLARNTAPCMLNLVQKAQEWWSVHGVRTHIGYVKCWGFKGTKENLFRNINHSQVDCIAQTEDHESYVKAAEKSTDLNPLCENLFSSVKHLLRSVSFPSMNLVQGQDWKSYFKSMHGVLSEDEKTIFPQVVNTMIEASQGLLSEKSESFEECLEKGRAFASDYTFSPQVSDAIQDQMRLAFQQCWKQMAQDKSAEFIREKLTEDFNQRTVQLFIKDAVKCTKQYLQIGRIRFSGEDLQATQVVR</sequence>
<accession>A0ACB7FA19</accession>
<proteinExistence type="predicted"/>